<sequence>MIVCVFACLAGTIDLVPGQPAIEQRVGGPQLLRLAQAAQGRGDTGFAERAYQLLLGDKQAHVRNEARFRLAHLHAGRGEWTNGARLLRAILDEQPESPRVRLELAGMLEKLGDEPAARLELRTAQASRPSPGLARLIDRYAAALRDRRPFGAEMRLAVAPDSNINRATADDRLATVLGDFGIDRSSRARSGLGLSMEVAAFGRLPLGEDMSLVAQAGMQSTRYKHDEFNRMGVAARVGVQMASGPDRLDVAIAHQRFHLGSRLLLDSTGLEIDWTKSLSPRLQGRLSASAALIDNHRNRLEDGRAYGLRGGLDLALSATTGASLSLGATRRTAADPAYSLRSADLGVEVWRDLGSVTAGLSATASVLRADDRLLLLPARRQDRGWALGASLTSRRLQWKGLSPLLRVTIERNHSNQAFTNNRRRALELGVIRSF</sequence>
<evidence type="ECO:0000313" key="2">
    <source>
        <dbReference type="EMBL" id="UUR08460.1"/>
    </source>
</evidence>
<evidence type="ECO:0000313" key="3">
    <source>
        <dbReference type="Proteomes" id="UP000831921"/>
    </source>
</evidence>
<dbReference type="InterPro" id="IPR011990">
    <property type="entry name" value="TPR-like_helical_dom_sf"/>
</dbReference>
<dbReference type="EMBL" id="CP097253">
    <property type="protein sequence ID" value="UUR08460.1"/>
    <property type="molecule type" value="Genomic_DNA"/>
</dbReference>
<organism evidence="2 3">
    <name type="scientific">Sphingomonas glaciei</name>
    <dbReference type="NCBI Taxonomy" id="2938948"/>
    <lineage>
        <taxon>Bacteria</taxon>
        <taxon>Pseudomonadati</taxon>
        <taxon>Pseudomonadota</taxon>
        <taxon>Alphaproteobacteria</taxon>
        <taxon>Sphingomonadales</taxon>
        <taxon>Sphingomonadaceae</taxon>
        <taxon>Sphingomonas</taxon>
    </lineage>
</organism>
<protein>
    <submittedName>
        <fullName evidence="2">Surface lipoprotein assembly modifier</fullName>
    </submittedName>
</protein>
<proteinExistence type="predicted"/>
<accession>A0ABY5MXG1</accession>
<name>A0ABY5MXG1_9SPHN</name>
<keyword evidence="3" id="KW-1185">Reference proteome</keyword>
<dbReference type="SUPFAM" id="SSF48452">
    <property type="entry name" value="TPR-like"/>
    <property type="match status" value="1"/>
</dbReference>
<keyword evidence="2" id="KW-0449">Lipoprotein</keyword>
<dbReference type="Proteomes" id="UP000831921">
    <property type="component" value="Chromosome"/>
</dbReference>
<dbReference type="InterPro" id="IPR007655">
    <property type="entry name" value="Slam_C"/>
</dbReference>
<dbReference type="Pfam" id="PF04575">
    <property type="entry name" value="SlipAM"/>
    <property type="match status" value="1"/>
</dbReference>
<dbReference type="Gene3D" id="1.25.40.10">
    <property type="entry name" value="Tetratricopeptide repeat domain"/>
    <property type="match status" value="1"/>
</dbReference>
<feature type="domain" description="Surface lipoprotein assembly modifier C-terminal" evidence="1">
    <location>
        <begin position="158"/>
        <end position="430"/>
    </location>
</feature>
<reference evidence="2 3" key="1">
    <citation type="submission" date="2022-05" db="EMBL/GenBank/DDBJ databases">
        <title>S8-45 Sphingomonas ultraviolaceadurans.</title>
        <authorList>
            <person name="Liu Y."/>
        </authorList>
    </citation>
    <scope>NUCLEOTIDE SEQUENCE [LARGE SCALE GENOMIC DNA]</scope>
    <source>
        <strain evidence="2 3">S8-45</strain>
    </source>
</reference>
<dbReference type="RefSeq" id="WP_249504237.1">
    <property type="nucleotide sequence ID" value="NZ_CP097253.1"/>
</dbReference>
<gene>
    <name evidence="2" type="ORF">M1K48_02085</name>
</gene>
<evidence type="ECO:0000259" key="1">
    <source>
        <dbReference type="Pfam" id="PF04575"/>
    </source>
</evidence>